<evidence type="ECO:0000256" key="5">
    <source>
        <dbReference type="ARBA" id="ARBA00022725"/>
    </source>
</evidence>
<sequence length="290" mass="33459">MLICKMMRDKMQFVLDEMEFYIRDAVPHEREMFLEHTKKYGIVNVISLFLATCTIIGFIMGPLILPQSFPTEAKYPFSVDTHPLYDIIYIQQSTVGIQVIAMTAIDCQMSMMLWYIVFRIKILQKQTLKVKNAYEFSIFVQKHEYLLWLANEITNIVRYILLTTVSMTTLSIIMGGVHIVGNQPMIEKMQFTFVVSAYASLVFLNAWPSEILMRSCEGIGTAIYESEWIGGNFNKDLVFVIQRCERPPVITIAGFLPILSLNYYTKFLSKTLSFFTTLRIVLAKLEPISI</sequence>
<comment type="subcellular location">
    <subcellularLocation>
        <location evidence="1">Cell membrane</location>
        <topology evidence="1">Multi-pass membrane protein</topology>
    </subcellularLocation>
</comment>
<keyword evidence="9" id="KW-0807">Transducer</keyword>
<feature type="transmembrane region" description="Helical" evidence="10">
    <location>
        <begin position="156"/>
        <end position="177"/>
    </location>
</feature>
<name>A0A1S5VFN6_9HYME</name>
<evidence type="ECO:0000256" key="1">
    <source>
        <dbReference type="ARBA" id="ARBA00004651"/>
    </source>
</evidence>
<keyword evidence="2" id="KW-1003">Cell membrane</keyword>
<dbReference type="GO" id="GO:0005886">
    <property type="term" value="C:plasma membrane"/>
    <property type="evidence" value="ECO:0007669"/>
    <property type="project" value="UniProtKB-SubCell"/>
</dbReference>
<feature type="transmembrane region" description="Helical" evidence="10">
    <location>
        <begin position="95"/>
        <end position="118"/>
    </location>
</feature>
<dbReference type="AlphaFoldDB" id="A0A1S5VFN6"/>
<evidence type="ECO:0000256" key="6">
    <source>
        <dbReference type="ARBA" id="ARBA00022989"/>
    </source>
</evidence>
<evidence type="ECO:0000256" key="3">
    <source>
        <dbReference type="ARBA" id="ARBA00022606"/>
    </source>
</evidence>
<feature type="transmembrane region" description="Helical" evidence="10">
    <location>
        <begin position="40"/>
        <end position="65"/>
    </location>
</feature>
<dbReference type="InterPro" id="IPR004117">
    <property type="entry name" value="7tm6_olfct_rcpt"/>
</dbReference>
<dbReference type="GO" id="GO:0004984">
    <property type="term" value="F:olfactory receptor activity"/>
    <property type="evidence" value="ECO:0007669"/>
    <property type="project" value="InterPro"/>
</dbReference>
<reference evidence="11" key="1">
    <citation type="journal article" date="2017" name="Comp. Biochem. Physiol. Part D Genomics Proteomics">
        <title>Candidate chemosensory genes identified in the endoparasitoid Meteorus pulchricornis (Hymenoptera: Braconidae) by antennal transcriptome analysis.</title>
        <authorList>
            <person name="Sheng S."/>
            <person name="Liao C.W."/>
            <person name="Zheng Y."/>
            <person name="Zhou Y."/>
            <person name="Xu Y."/>
            <person name="Song W.M."/>
            <person name="He P."/>
            <person name="Zhang J."/>
            <person name="Wu F.A."/>
        </authorList>
    </citation>
    <scope>NUCLEOTIDE SEQUENCE</scope>
    <source>
        <strain evidence="11">Zhenjiang</strain>
    </source>
</reference>
<feature type="transmembrane region" description="Helical" evidence="10">
    <location>
        <begin position="189"/>
        <end position="207"/>
    </location>
</feature>
<keyword evidence="5" id="KW-0552">Olfaction</keyword>
<evidence type="ECO:0000256" key="2">
    <source>
        <dbReference type="ARBA" id="ARBA00022475"/>
    </source>
</evidence>
<evidence type="ECO:0000313" key="11">
    <source>
        <dbReference type="EMBL" id="AQN78449.1"/>
    </source>
</evidence>
<evidence type="ECO:0000256" key="8">
    <source>
        <dbReference type="ARBA" id="ARBA00023170"/>
    </source>
</evidence>
<keyword evidence="4 10" id="KW-0812">Transmembrane</keyword>
<keyword evidence="7 10" id="KW-0472">Membrane</keyword>
<evidence type="ECO:0000256" key="7">
    <source>
        <dbReference type="ARBA" id="ARBA00023136"/>
    </source>
</evidence>
<dbReference type="PANTHER" id="PTHR21137:SF35">
    <property type="entry name" value="ODORANT RECEPTOR 19A-RELATED"/>
    <property type="match status" value="1"/>
</dbReference>
<evidence type="ECO:0000256" key="9">
    <source>
        <dbReference type="ARBA" id="ARBA00023224"/>
    </source>
</evidence>
<keyword evidence="6 10" id="KW-1133">Transmembrane helix</keyword>
<proteinExistence type="evidence at transcript level"/>
<dbReference type="Pfam" id="PF02949">
    <property type="entry name" value="7tm_6"/>
    <property type="match status" value="1"/>
</dbReference>
<dbReference type="PANTHER" id="PTHR21137">
    <property type="entry name" value="ODORANT RECEPTOR"/>
    <property type="match status" value="1"/>
</dbReference>
<organism evidence="11">
    <name type="scientific">Meteorus pulchricornis</name>
    <dbReference type="NCBI Taxonomy" id="51522"/>
    <lineage>
        <taxon>Eukaryota</taxon>
        <taxon>Metazoa</taxon>
        <taxon>Ecdysozoa</taxon>
        <taxon>Arthropoda</taxon>
        <taxon>Hexapoda</taxon>
        <taxon>Insecta</taxon>
        <taxon>Pterygota</taxon>
        <taxon>Neoptera</taxon>
        <taxon>Endopterygota</taxon>
        <taxon>Hymenoptera</taxon>
        <taxon>Apocrita</taxon>
        <taxon>Ichneumonoidea</taxon>
        <taxon>Braconidae</taxon>
        <taxon>Meteorinae</taxon>
        <taxon>Meteorus</taxon>
    </lineage>
</organism>
<evidence type="ECO:0000256" key="10">
    <source>
        <dbReference type="SAM" id="Phobius"/>
    </source>
</evidence>
<keyword evidence="3" id="KW-0716">Sensory transduction</keyword>
<dbReference type="EMBL" id="KY445514">
    <property type="protein sequence ID" value="AQN78449.1"/>
    <property type="molecule type" value="mRNA"/>
</dbReference>
<dbReference type="GO" id="GO:0007165">
    <property type="term" value="P:signal transduction"/>
    <property type="evidence" value="ECO:0007669"/>
    <property type="project" value="UniProtKB-KW"/>
</dbReference>
<keyword evidence="8 11" id="KW-0675">Receptor</keyword>
<protein>
    <submittedName>
        <fullName evidence="11">Olfactory receptor 47</fullName>
    </submittedName>
</protein>
<accession>A0A1S5VFN6</accession>
<dbReference type="GO" id="GO:0005549">
    <property type="term" value="F:odorant binding"/>
    <property type="evidence" value="ECO:0007669"/>
    <property type="project" value="InterPro"/>
</dbReference>
<evidence type="ECO:0000256" key="4">
    <source>
        <dbReference type="ARBA" id="ARBA00022692"/>
    </source>
</evidence>